<dbReference type="Pfam" id="PF02739">
    <property type="entry name" value="5_3_exonuc_N"/>
    <property type="match status" value="1"/>
</dbReference>
<dbReference type="SMART" id="SM00279">
    <property type="entry name" value="HhH2"/>
    <property type="match status" value="1"/>
</dbReference>
<dbReference type="CDD" id="cd09898">
    <property type="entry name" value="H3TH_53EXO"/>
    <property type="match status" value="1"/>
</dbReference>
<dbReference type="InterPro" id="IPR038969">
    <property type="entry name" value="FEN"/>
</dbReference>
<dbReference type="GO" id="GO:0008409">
    <property type="term" value="F:5'-3' exonuclease activity"/>
    <property type="evidence" value="ECO:0007669"/>
    <property type="project" value="InterPro"/>
</dbReference>
<reference evidence="6" key="1">
    <citation type="submission" date="2018-05" db="EMBL/GenBank/DDBJ databases">
        <authorList>
            <person name="Lanie J.A."/>
            <person name="Ng W.-L."/>
            <person name="Kazmierczak K.M."/>
            <person name="Andrzejewski T.M."/>
            <person name="Davidsen T.M."/>
            <person name="Wayne K.J."/>
            <person name="Tettelin H."/>
            <person name="Glass J.I."/>
            <person name="Rusch D."/>
            <person name="Podicherti R."/>
            <person name="Tsui H.-C.T."/>
            <person name="Winkler M.E."/>
        </authorList>
    </citation>
    <scope>NUCLEOTIDE SEQUENCE</scope>
</reference>
<evidence type="ECO:0000256" key="3">
    <source>
        <dbReference type="ARBA" id="ARBA00022839"/>
    </source>
</evidence>
<protein>
    <recommendedName>
        <fullName evidence="5">5'-3' exonuclease domain-containing protein</fullName>
    </recommendedName>
</protein>
<dbReference type="Pfam" id="PF01367">
    <property type="entry name" value="5_3_exonuc"/>
    <property type="match status" value="1"/>
</dbReference>
<dbReference type="GO" id="GO:0033567">
    <property type="term" value="P:DNA replication, Okazaki fragment processing"/>
    <property type="evidence" value="ECO:0007669"/>
    <property type="project" value="InterPro"/>
</dbReference>
<keyword evidence="1" id="KW-0540">Nuclease</keyword>
<evidence type="ECO:0000259" key="5">
    <source>
        <dbReference type="SMART" id="SM00475"/>
    </source>
</evidence>
<accession>A0A381TSY5</accession>
<dbReference type="SUPFAM" id="SSF88723">
    <property type="entry name" value="PIN domain-like"/>
    <property type="match status" value="1"/>
</dbReference>
<evidence type="ECO:0000313" key="6">
    <source>
        <dbReference type="EMBL" id="SVA18949.1"/>
    </source>
</evidence>
<keyword evidence="4" id="KW-0238">DNA-binding</keyword>
<dbReference type="GO" id="GO:0017108">
    <property type="term" value="F:5'-flap endonuclease activity"/>
    <property type="evidence" value="ECO:0007669"/>
    <property type="project" value="InterPro"/>
</dbReference>
<gene>
    <name evidence="6" type="ORF">METZ01_LOCUS71803</name>
</gene>
<dbReference type="FunFam" id="1.10.150.20:FF:000003">
    <property type="entry name" value="DNA polymerase I"/>
    <property type="match status" value="1"/>
</dbReference>
<dbReference type="InterPro" id="IPR002421">
    <property type="entry name" value="5-3_exonuclease"/>
</dbReference>
<dbReference type="InterPro" id="IPR020046">
    <property type="entry name" value="5-3_exonucl_a-hlix_arch_N"/>
</dbReference>
<dbReference type="AlphaFoldDB" id="A0A381TSY5"/>
<feature type="domain" description="5'-3' exonuclease" evidence="5">
    <location>
        <begin position="9"/>
        <end position="231"/>
    </location>
</feature>
<organism evidence="6">
    <name type="scientific">marine metagenome</name>
    <dbReference type="NCBI Taxonomy" id="408172"/>
    <lineage>
        <taxon>unclassified sequences</taxon>
        <taxon>metagenomes</taxon>
        <taxon>ecological metagenomes</taxon>
    </lineage>
</organism>
<dbReference type="PANTHER" id="PTHR42646">
    <property type="entry name" value="FLAP ENDONUCLEASE XNI"/>
    <property type="match status" value="1"/>
</dbReference>
<dbReference type="Gene3D" id="1.10.150.20">
    <property type="entry name" value="5' to 3' exonuclease, C-terminal subdomain"/>
    <property type="match status" value="1"/>
</dbReference>
<dbReference type="InterPro" id="IPR008918">
    <property type="entry name" value="HhH2"/>
</dbReference>
<dbReference type="SUPFAM" id="SSF47807">
    <property type="entry name" value="5' to 3' exonuclease, C-terminal subdomain"/>
    <property type="match status" value="1"/>
</dbReference>
<dbReference type="InterPro" id="IPR029060">
    <property type="entry name" value="PIN-like_dom_sf"/>
</dbReference>
<evidence type="ECO:0000256" key="2">
    <source>
        <dbReference type="ARBA" id="ARBA00022801"/>
    </source>
</evidence>
<dbReference type="EMBL" id="UINC01005082">
    <property type="protein sequence ID" value="SVA18949.1"/>
    <property type="molecule type" value="Genomic_DNA"/>
</dbReference>
<keyword evidence="3" id="KW-0269">Exonuclease</keyword>
<evidence type="ECO:0000256" key="1">
    <source>
        <dbReference type="ARBA" id="ARBA00022722"/>
    </source>
</evidence>
<proteinExistence type="predicted"/>
<feature type="non-terminal residue" evidence="6">
    <location>
        <position position="1"/>
    </location>
</feature>
<dbReference type="SMART" id="SM00475">
    <property type="entry name" value="53EXOc"/>
    <property type="match status" value="1"/>
</dbReference>
<name>A0A381TSY5_9ZZZZ</name>
<dbReference type="InterPro" id="IPR036279">
    <property type="entry name" value="5-3_exonuclease_C_sf"/>
</dbReference>
<dbReference type="Gene3D" id="3.40.50.1010">
    <property type="entry name" value="5'-nuclease"/>
    <property type="match status" value="1"/>
</dbReference>
<dbReference type="GO" id="GO:0003677">
    <property type="term" value="F:DNA binding"/>
    <property type="evidence" value="ECO:0007669"/>
    <property type="project" value="UniProtKB-KW"/>
</dbReference>
<keyword evidence="2" id="KW-0378">Hydrolase</keyword>
<feature type="non-terminal residue" evidence="6">
    <location>
        <position position="232"/>
    </location>
</feature>
<dbReference type="FunFam" id="3.40.50.1010:FF:000001">
    <property type="entry name" value="DNA polymerase I"/>
    <property type="match status" value="1"/>
</dbReference>
<dbReference type="CDD" id="cd09859">
    <property type="entry name" value="PIN_53EXO"/>
    <property type="match status" value="1"/>
</dbReference>
<sequence length="232" mass="25984">MDSGKSGRKNLFIIDGHASLYRSHFALIRNPLITTYGLHTSALFGFLKQIMKILQEEDPDYFACAFDSKEKTFRHKIFPDYKATRKPMPEEMQEQLPHLWELLEAMNIPILKKPGVEADDIIGTLAIAAEKDGIDTYIVSGDKDFMQLINEHIRLYSPGTRKSPGPILYSPEKVYEKWGVYPEKIVDLLGLMGDSSDNVPGVAGVGVKTAVKLIREYGSLEGALENAHQVSN</sequence>
<dbReference type="PANTHER" id="PTHR42646:SF2">
    <property type="entry name" value="5'-3' EXONUCLEASE FAMILY PROTEIN"/>
    <property type="match status" value="1"/>
</dbReference>
<dbReference type="InterPro" id="IPR020045">
    <property type="entry name" value="DNA_polI_H3TH"/>
</dbReference>
<evidence type="ECO:0000256" key="4">
    <source>
        <dbReference type="ARBA" id="ARBA00023125"/>
    </source>
</evidence>